<dbReference type="SUPFAM" id="SSF55729">
    <property type="entry name" value="Acyl-CoA N-acyltransferases (Nat)"/>
    <property type="match status" value="1"/>
</dbReference>
<organism evidence="3 4">
    <name type="scientific">Elsinoe australis</name>
    <dbReference type="NCBI Taxonomy" id="40998"/>
    <lineage>
        <taxon>Eukaryota</taxon>
        <taxon>Fungi</taxon>
        <taxon>Dikarya</taxon>
        <taxon>Ascomycota</taxon>
        <taxon>Pezizomycotina</taxon>
        <taxon>Dothideomycetes</taxon>
        <taxon>Dothideomycetidae</taxon>
        <taxon>Myriangiales</taxon>
        <taxon>Elsinoaceae</taxon>
        <taxon>Elsinoe</taxon>
    </lineage>
</organism>
<dbReference type="Pfam" id="PF13302">
    <property type="entry name" value="Acetyltransf_3"/>
    <property type="match status" value="1"/>
</dbReference>
<dbReference type="InterPro" id="IPR000182">
    <property type="entry name" value="GNAT_dom"/>
</dbReference>
<proteinExistence type="predicted"/>
<dbReference type="GO" id="GO:0016747">
    <property type="term" value="F:acyltransferase activity, transferring groups other than amino-acyl groups"/>
    <property type="evidence" value="ECO:0007669"/>
    <property type="project" value="InterPro"/>
</dbReference>
<dbReference type="EMBL" id="PTQR01000009">
    <property type="protein sequence ID" value="TKX26969.1"/>
    <property type="molecule type" value="Genomic_DNA"/>
</dbReference>
<protein>
    <submittedName>
        <fullName evidence="3">Acetyltransferase (GNAT) domain-containing protein 4</fullName>
    </submittedName>
</protein>
<evidence type="ECO:0000256" key="1">
    <source>
        <dbReference type="SAM" id="MobiDB-lite"/>
    </source>
</evidence>
<feature type="domain" description="N-acetyltransferase" evidence="2">
    <location>
        <begin position="17"/>
        <end position="161"/>
    </location>
</feature>
<dbReference type="AlphaFoldDB" id="A0A4U7B7E1"/>
<feature type="region of interest" description="Disordered" evidence="1">
    <location>
        <begin position="195"/>
        <end position="216"/>
    </location>
</feature>
<dbReference type="InterPro" id="IPR016181">
    <property type="entry name" value="Acyl_CoA_acyltransferase"/>
</dbReference>
<accession>A0A4U7B7E1</accession>
<dbReference type="Gene3D" id="3.40.630.30">
    <property type="match status" value="1"/>
</dbReference>
<dbReference type="InterPro" id="IPR051531">
    <property type="entry name" value="N-acetyltransferase"/>
</dbReference>
<dbReference type="PANTHER" id="PTHR43792">
    <property type="entry name" value="GNAT FAMILY, PUTATIVE (AFU_ORTHOLOGUE AFUA_3G00765)-RELATED-RELATED"/>
    <property type="match status" value="1"/>
</dbReference>
<sequence length="216" mass="24195">MDTPESNKPVRELHTERMIIRAIDPDQDAEDIHEWYRLAEPMKFTTQAPKKDVSETRAMLAKRNSLSHCLLYAMTIPHPDPSKKDQRKVIGRVGSKSFPEIGYSMNPVFQHKGYMTEALTAFVPELFNVMPTAEKGGFDHAIAMTDVEHVASMAVLLRCGFAKGRVIPGEYTSPQLGVRDAQTWYVARPGTELPKGLLEGELGEDMDGERPVPDVQ</sequence>
<keyword evidence="3" id="KW-0808">Transferase</keyword>
<name>A0A4U7B7E1_9PEZI</name>
<gene>
    <name evidence="3" type="ORF">C1H76_0723</name>
</gene>
<dbReference type="Proteomes" id="UP000308133">
    <property type="component" value="Unassembled WGS sequence"/>
</dbReference>
<reference evidence="3 4" key="1">
    <citation type="submission" date="2018-02" db="EMBL/GenBank/DDBJ databases">
        <title>Draft genome sequences of Elsinoe sp., causing black scab on jojoba.</title>
        <authorList>
            <person name="Stodart B."/>
            <person name="Jeffress S."/>
            <person name="Ash G."/>
            <person name="Arun Chinnappa K."/>
        </authorList>
    </citation>
    <scope>NUCLEOTIDE SEQUENCE [LARGE SCALE GENOMIC DNA]</scope>
    <source>
        <strain evidence="3 4">Hillstone_2</strain>
    </source>
</reference>
<evidence type="ECO:0000313" key="3">
    <source>
        <dbReference type="EMBL" id="TKX26969.1"/>
    </source>
</evidence>
<evidence type="ECO:0000313" key="4">
    <source>
        <dbReference type="Proteomes" id="UP000308133"/>
    </source>
</evidence>
<dbReference type="PANTHER" id="PTHR43792:SF1">
    <property type="entry name" value="N-ACETYLTRANSFERASE DOMAIN-CONTAINING PROTEIN"/>
    <property type="match status" value="1"/>
</dbReference>
<evidence type="ECO:0000259" key="2">
    <source>
        <dbReference type="Pfam" id="PF13302"/>
    </source>
</evidence>
<comment type="caution">
    <text evidence="3">The sequence shown here is derived from an EMBL/GenBank/DDBJ whole genome shotgun (WGS) entry which is preliminary data.</text>
</comment>